<evidence type="ECO:0000256" key="4">
    <source>
        <dbReference type="ARBA" id="ARBA00022741"/>
    </source>
</evidence>
<keyword evidence="8" id="KW-0812">Transmembrane</keyword>
<evidence type="ECO:0000256" key="5">
    <source>
        <dbReference type="ARBA" id="ARBA00022777"/>
    </source>
</evidence>
<comment type="caution">
    <text evidence="10">The sequence shown here is derived from an EMBL/GenBank/DDBJ whole genome shotgun (WGS) entry which is preliminary data.</text>
</comment>
<dbReference type="PANTHER" id="PTHR43289:SF6">
    <property type="entry name" value="SERINE_THREONINE-PROTEIN KINASE NEKL-3"/>
    <property type="match status" value="1"/>
</dbReference>
<dbReference type="GO" id="GO:0004674">
    <property type="term" value="F:protein serine/threonine kinase activity"/>
    <property type="evidence" value="ECO:0007669"/>
    <property type="project" value="UniProtKB-KW"/>
</dbReference>
<dbReference type="SUPFAM" id="SSF56112">
    <property type="entry name" value="Protein kinase-like (PK-like)"/>
    <property type="match status" value="1"/>
</dbReference>
<keyword evidence="5" id="KW-0418">Kinase</keyword>
<dbReference type="CDD" id="cd14014">
    <property type="entry name" value="STKc_PknB_like"/>
    <property type="match status" value="1"/>
</dbReference>
<dbReference type="PROSITE" id="PS00108">
    <property type="entry name" value="PROTEIN_KINASE_ST"/>
    <property type="match status" value="1"/>
</dbReference>
<dbReference type="PROSITE" id="PS00107">
    <property type="entry name" value="PROTEIN_KINASE_ATP"/>
    <property type="match status" value="1"/>
</dbReference>
<dbReference type="PROSITE" id="PS50011">
    <property type="entry name" value="PROTEIN_KINASE_DOM"/>
    <property type="match status" value="1"/>
</dbReference>
<name>A0A919MG13_9ACTN</name>
<proteinExistence type="predicted"/>
<evidence type="ECO:0000256" key="8">
    <source>
        <dbReference type="SAM" id="Phobius"/>
    </source>
</evidence>
<evidence type="ECO:0000256" key="6">
    <source>
        <dbReference type="ARBA" id="ARBA00022840"/>
    </source>
</evidence>
<dbReference type="AlphaFoldDB" id="A0A919MG13"/>
<evidence type="ECO:0000313" key="10">
    <source>
        <dbReference type="EMBL" id="GID69756.1"/>
    </source>
</evidence>
<evidence type="ECO:0000256" key="3">
    <source>
        <dbReference type="ARBA" id="ARBA00022679"/>
    </source>
</evidence>
<dbReference type="InterPro" id="IPR000719">
    <property type="entry name" value="Prot_kinase_dom"/>
</dbReference>
<keyword evidence="11" id="KW-1185">Reference proteome</keyword>
<dbReference type="GO" id="GO:0005524">
    <property type="term" value="F:ATP binding"/>
    <property type="evidence" value="ECO:0007669"/>
    <property type="project" value="UniProtKB-UniRule"/>
</dbReference>
<sequence length="477" mass="51541">MGGRYRLLEVVGTGGMGQVWRAEDDLLLRTVAVKEITVPSTALLVAEAMREARAAARLDHPGVVKIFDVVWRRGRCWIVMEYVESRSLQRVVREGGPLPYREVARIGLAVLAALRTAHAAGVLHRDVKPDNVLLADDGRVVLTDFGLATVSGAEDGPDPRLGSPSFIAPERLESDDAGVASDLWSFGAMLYAAVEGRPPFARGDAATSLRALLEDPPDAPKLAGPLTPIILALLDKDPARRPSAAQIEPRLSAALRPRRRSRLVLASLAVVALVAAVIVVGHDPGQKPQRISPAAMRPAVSATARVPGGTEPLMAVATSPCGAPGNVVAAATTGAPADLAPGWIWFRDPTGFALSLPRGWRRSPEDTDSRGDSGVCFSDPTGHQALTVRSVTTEAAAPYWRKQEAARPLTGYRRIALDAEWEYLWNPAPATIRHERRALIPAVRNRSYLLRWRVADPEWSSTVTIQRGLFDRFRSEA</sequence>
<keyword evidence="2" id="KW-0723">Serine/threonine-protein kinase</keyword>
<dbReference type="EMBL" id="BOMH01000066">
    <property type="protein sequence ID" value="GID69756.1"/>
    <property type="molecule type" value="Genomic_DNA"/>
</dbReference>
<keyword evidence="3" id="KW-0808">Transferase</keyword>
<dbReference type="Proteomes" id="UP000619479">
    <property type="component" value="Unassembled WGS sequence"/>
</dbReference>
<evidence type="ECO:0000256" key="2">
    <source>
        <dbReference type="ARBA" id="ARBA00022527"/>
    </source>
</evidence>
<keyword evidence="4 7" id="KW-0547">Nucleotide-binding</keyword>
<dbReference type="SMART" id="SM00220">
    <property type="entry name" value="S_TKc"/>
    <property type="match status" value="1"/>
</dbReference>
<dbReference type="Pfam" id="PF00069">
    <property type="entry name" value="Pkinase"/>
    <property type="match status" value="1"/>
</dbReference>
<evidence type="ECO:0000256" key="1">
    <source>
        <dbReference type="ARBA" id="ARBA00012513"/>
    </source>
</evidence>
<keyword evidence="8" id="KW-0472">Membrane</keyword>
<evidence type="ECO:0000313" key="11">
    <source>
        <dbReference type="Proteomes" id="UP000619479"/>
    </source>
</evidence>
<dbReference type="PANTHER" id="PTHR43289">
    <property type="entry name" value="MITOGEN-ACTIVATED PROTEIN KINASE KINASE KINASE 20-RELATED"/>
    <property type="match status" value="1"/>
</dbReference>
<dbReference type="EC" id="2.7.11.1" evidence="1"/>
<dbReference type="Gene3D" id="1.10.510.10">
    <property type="entry name" value="Transferase(Phosphotransferase) domain 1"/>
    <property type="match status" value="1"/>
</dbReference>
<feature type="domain" description="Protein kinase" evidence="9">
    <location>
        <begin position="5"/>
        <end position="251"/>
    </location>
</feature>
<gene>
    <name evidence="10" type="ORF">Acy02nite_76370</name>
</gene>
<dbReference type="InterPro" id="IPR008271">
    <property type="entry name" value="Ser/Thr_kinase_AS"/>
</dbReference>
<keyword evidence="8" id="KW-1133">Transmembrane helix</keyword>
<dbReference type="InterPro" id="IPR017441">
    <property type="entry name" value="Protein_kinase_ATP_BS"/>
</dbReference>
<feature type="binding site" evidence="7">
    <location>
        <position position="34"/>
    </location>
    <ligand>
        <name>ATP</name>
        <dbReference type="ChEBI" id="CHEBI:30616"/>
    </ligand>
</feature>
<protein>
    <recommendedName>
        <fullName evidence="1">non-specific serine/threonine protein kinase</fullName>
        <ecNumber evidence="1">2.7.11.1</ecNumber>
    </recommendedName>
</protein>
<keyword evidence="6 7" id="KW-0067">ATP-binding</keyword>
<organism evidence="10 11">
    <name type="scientific">Actinoplanes cyaneus</name>
    <dbReference type="NCBI Taxonomy" id="52696"/>
    <lineage>
        <taxon>Bacteria</taxon>
        <taxon>Bacillati</taxon>
        <taxon>Actinomycetota</taxon>
        <taxon>Actinomycetes</taxon>
        <taxon>Micromonosporales</taxon>
        <taxon>Micromonosporaceae</taxon>
        <taxon>Actinoplanes</taxon>
    </lineage>
</organism>
<reference evidence="10" key="1">
    <citation type="submission" date="2021-01" db="EMBL/GenBank/DDBJ databases">
        <title>Whole genome shotgun sequence of Actinoplanes cyaneus NBRC 14990.</title>
        <authorList>
            <person name="Komaki H."/>
            <person name="Tamura T."/>
        </authorList>
    </citation>
    <scope>NUCLEOTIDE SEQUENCE</scope>
    <source>
        <strain evidence="10">NBRC 14990</strain>
    </source>
</reference>
<accession>A0A919MG13</accession>
<dbReference type="InterPro" id="IPR011009">
    <property type="entry name" value="Kinase-like_dom_sf"/>
</dbReference>
<evidence type="ECO:0000256" key="7">
    <source>
        <dbReference type="PROSITE-ProRule" id="PRU10141"/>
    </source>
</evidence>
<evidence type="ECO:0000259" key="9">
    <source>
        <dbReference type="PROSITE" id="PS50011"/>
    </source>
</evidence>
<dbReference type="Gene3D" id="3.30.200.20">
    <property type="entry name" value="Phosphorylase Kinase, domain 1"/>
    <property type="match status" value="1"/>
</dbReference>
<feature type="transmembrane region" description="Helical" evidence="8">
    <location>
        <begin position="263"/>
        <end position="282"/>
    </location>
</feature>